<feature type="transmembrane region" description="Helical" evidence="8">
    <location>
        <begin position="169"/>
        <end position="186"/>
    </location>
</feature>
<keyword evidence="3" id="KW-0813">Transport</keyword>
<accession>A0A6N2RZ65</accession>
<keyword evidence="7 8" id="KW-0472">Membrane</keyword>
<dbReference type="AlphaFoldDB" id="A0A6N2RZ65"/>
<sequence length="215" mass="23273">MTAPIAAGYIPLGIAYGILVMQLGMPWWMAPALSLAAYSGSAELLVITLAASHTPIAVIAVTMLLVNFRHLFYAFSFPLHLVEGRLARLFSMYALVDEAYAITAARPEGWTKPRLLAMQVTYNATWVASGLVGVLAGSFIPTQIQGLDFALTALFITLTVDSIRSLKDIPSVVLAAGSFLIAMLVWPQQRLLLALLLFVASLVVRHVITERGEES</sequence>
<dbReference type="EMBL" id="CACRSM010000002">
    <property type="protein sequence ID" value="VYS86337.1"/>
    <property type="molecule type" value="Genomic_DNA"/>
</dbReference>
<dbReference type="PANTHER" id="PTHR34979:SF1">
    <property type="entry name" value="INNER MEMBRANE PROTEIN YGAZ"/>
    <property type="match status" value="1"/>
</dbReference>
<evidence type="ECO:0000256" key="8">
    <source>
        <dbReference type="SAM" id="Phobius"/>
    </source>
</evidence>
<evidence type="ECO:0000256" key="7">
    <source>
        <dbReference type="ARBA" id="ARBA00023136"/>
    </source>
</evidence>
<evidence type="ECO:0000256" key="6">
    <source>
        <dbReference type="ARBA" id="ARBA00022989"/>
    </source>
</evidence>
<keyword evidence="4" id="KW-1003">Cell membrane</keyword>
<feature type="transmembrane region" description="Helical" evidence="8">
    <location>
        <begin position="120"/>
        <end position="140"/>
    </location>
</feature>
<evidence type="ECO:0000256" key="2">
    <source>
        <dbReference type="ARBA" id="ARBA00010735"/>
    </source>
</evidence>
<organism evidence="9">
    <name type="scientific">Schaalia odontolytica</name>
    <dbReference type="NCBI Taxonomy" id="1660"/>
    <lineage>
        <taxon>Bacteria</taxon>
        <taxon>Bacillati</taxon>
        <taxon>Actinomycetota</taxon>
        <taxon>Actinomycetes</taxon>
        <taxon>Actinomycetales</taxon>
        <taxon>Actinomycetaceae</taxon>
        <taxon>Schaalia</taxon>
    </lineage>
</organism>
<name>A0A6N2RZ65_9ACTO</name>
<evidence type="ECO:0000313" key="9">
    <source>
        <dbReference type="EMBL" id="VYS86337.1"/>
    </source>
</evidence>
<evidence type="ECO:0000256" key="1">
    <source>
        <dbReference type="ARBA" id="ARBA00004651"/>
    </source>
</evidence>
<dbReference type="Pfam" id="PF03591">
    <property type="entry name" value="AzlC"/>
    <property type="match status" value="1"/>
</dbReference>
<feature type="transmembrane region" description="Helical" evidence="8">
    <location>
        <begin position="42"/>
        <end position="66"/>
    </location>
</feature>
<proteinExistence type="inferred from homology"/>
<dbReference type="GO" id="GO:0005886">
    <property type="term" value="C:plasma membrane"/>
    <property type="evidence" value="ECO:0007669"/>
    <property type="project" value="UniProtKB-SubCell"/>
</dbReference>
<comment type="similarity">
    <text evidence="2">Belongs to the AzlC family.</text>
</comment>
<evidence type="ECO:0000256" key="5">
    <source>
        <dbReference type="ARBA" id="ARBA00022692"/>
    </source>
</evidence>
<dbReference type="InterPro" id="IPR011606">
    <property type="entry name" value="Brnchd-chn_aa_trnsp_permease"/>
</dbReference>
<evidence type="ECO:0000256" key="4">
    <source>
        <dbReference type="ARBA" id="ARBA00022475"/>
    </source>
</evidence>
<evidence type="ECO:0000256" key="3">
    <source>
        <dbReference type="ARBA" id="ARBA00022448"/>
    </source>
</evidence>
<keyword evidence="6 8" id="KW-1133">Transmembrane helix</keyword>
<comment type="subcellular location">
    <subcellularLocation>
        <location evidence="1">Cell membrane</location>
        <topology evidence="1">Multi-pass membrane protein</topology>
    </subcellularLocation>
</comment>
<protein>
    <submittedName>
        <fullName evidence="9">Inner membrane protein YgaZ</fullName>
    </submittedName>
</protein>
<dbReference type="PANTHER" id="PTHR34979">
    <property type="entry name" value="INNER MEMBRANE PROTEIN YGAZ"/>
    <property type="match status" value="1"/>
</dbReference>
<keyword evidence="5 8" id="KW-0812">Transmembrane</keyword>
<reference evidence="9" key="1">
    <citation type="submission" date="2019-11" db="EMBL/GenBank/DDBJ databases">
        <authorList>
            <person name="Feng L."/>
        </authorList>
    </citation>
    <scope>NUCLEOTIDE SEQUENCE</scope>
    <source>
        <strain evidence="9">AodontolyticusLFYP35</strain>
    </source>
</reference>
<gene>
    <name evidence="9" type="primary">ygaZ</name>
    <name evidence="9" type="ORF">AOLFYP35_00604</name>
</gene>
<dbReference type="GO" id="GO:1903785">
    <property type="term" value="P:L-valine transmembrane transport"/>
    <property type="evidence" value="ECO:0007669"/>
    <property type="project" value="TreeGrafter"/>
</dbReference>
<feature type="transmembrane region" description="Helical" evidence="8">
    <location>
        <begin position="6"/>
        <end position="30"/>
    </location>
</feature>
<feature type="transmembrane region" description="Helical" evidence="8">
    <location>
        <begin position="191"/>
        <end position="208"/>
    </location>
</feature>